<dbReference type="Proteomes" id="UP000708208">
    <property type="component" value="Unassembled WGS sequence"/>
</dbReference>
<dbReference type="AlphaFoldDB" id="A0A8J2L4A9"/>
<protein>
    <submittedName>
        <fullName evidence="2">Uncharacterized protein</fullName>
    </submittedName>
</protein>
<proteinExistence type="predicted"/>
<organism evidence="2 3">
    <name type="scientific">Allacma fusca</name>
    <dbReference type="NCBI Taxonomy" id="39272"/>
    <lineage>
        <taxon>Eukaryota</taxon>
        <taxon>Metazoa</taxon>
        <taxon>Ecdysozoa</taxon>
        <taxon>Arthropoda</taxon>
        <taxon>Hexapoda</taxon>
        <taxon>Collembola</taxon>
        <taxon>Symphypleona</taxon>
        <taxon>Sminthuridae</taxon>
        <taxon>Allacma</taxon>
    </lineage>
</organism>
<name>A0A8J2L4A9_9HEXA</name>
<dbReference type="EMBL" id="CAJVCH010544114">
    <property type="protein sequence ID" value="CAG7827596.1"/>
    <property type="molecule type" value="Genomic_DNA"/>
</dbReference>
<evidence type="ECO:0000313" key="3">
    <source>
        <dbReference type="Proteomes" id="UP000708208"/>
    </source>
</evidence>
<feature type="compositionally biased region" description="Pro residues" evidence="1">
    <location>
        <begin position="64"/>
        <end position="81"/>
    </location>
</feature>
<feature type="region of interest" description="Disordered" evidence="1">
    <location>
        <begin position="59"/>
        <end position="81"/>
    </location>
</feature>
<comment type="caution">
    <text evidence="2">The sequence shown here is derived from an EMBL/GenBank/DDBJ whole genome shotgun (WGS) entry which is preliminary data.</text>
</comment>
<keyword evidence="3" id="KW-1185">Reference proteome</keyword>
<evidence type="ECO:0000256" key="1">
    <source>
        <dbReference type="SAM" id="MobiDB-lite"/>
    </source>
</evidence>
<accession>A0A8J2L4A9</accession>
<sequence length="155" mass="16778">MSLRNKNEKFACFQNIQIQQDPTTPTTMCISKAACHYDAGHAVTCGEDWFNMEIEKATKKCRGTPPPPPPPPPPTTTPPPNDCCNNGGTINGTQQTRAHCSISKHPNIGKPENAFAYGLIHLADPFVFNEYVNAISLAPAGGACLFYPVYVSTLV</sequence>
<evidence type="ECO:0000313" key="2">
    <source>
        <dbReference type="EMBL" id="CAG7827596.1"/>
    </source>
</evidence>
<gene>
    <name evidence="2" type="ORF">AFUS01_LOCUS37574</name>
</gene>
<reference evidence="2" key="1">
    <citation type="submission" date="2021-06" db="EMBL/GenBank/DDBJ databases">
        <authorList>
            <person name="Hodson N. C."/>
            <person name="Mongue J. A."/>
            <person name="Jaron S. K."/>
        </authorList>
    </citation>
    <scope>NUCLEOTIDE SEQUENCE</scope>
</reference>